<dbReference type="AlphaFoldDB" id="A0A078FHC7"/>
<protein>
    <submittedName>
        <fullName evidence="2">BnaC08g08180D protein</fullName>
    </submittedName>
</protein>
<reference evidence="2 3" key="1">
    <citation type="journal article" date="2014" name="Science">
        <title>Plant genetics. Early allopolyploid evolution in the post-Neolithic Brassica napus oilseed genome.</title>
        <authorList>
            <person name="Chalhoub B."/>
            <person name="Denoeud F."/>
            <person name="Liu S."/>
            <person name="Parkin I.A."/>
            <person name="Tang H."/>
            <person name="Wang X."/>
            <person name="Chiquet J."/>
            <person name="Belcram H."/>
            <person name="Tong C."/>
            <person name="Samans B."/>
            <person name="Correa M."/>
            <person name="Da Silva C."/>
            <person name="Just J."/>
            <person name="Falentin C."/>
            <person name="Koh C.S."/>
            <person name="Le Clainche I."/>
            <person name="Bernard M."/>
            <person name="Bento P."/>
            <person name="Noel B."/>
            <person name="Labadie K."/>
            <person name="Alberti A."/>
            <person name="Charles M."/>
            <person name="Arnaud D."/>
            <person name="Guo H."/>
            <person name="Daviaud C."/>
            <person name="Alamery S."/>
            <person name="Jabbari K."/>
            <person name="Zhao M."/>
            <person name="Edger P.P."/>
            <person name="Chelaifa H."/>
            <person name="Tack D."/>
            <person name="Lassalle G."/>
            <person name="Mestiri I."/>
            <person name="Schnel N."/>
            <person name="Le Paslier M.C."/>
            <person name="Fan G."/>
            <person name="Renault V."/>
            <person name="Bayer P.E."/>
            <person name="Golicz A.A."/>
            <person name="Manoli S."/>
            <person name="Lee T.H."/>
            <person name="Thi V.H."/>
            <person name="Chalabi S."/>
            <person name="Hu Q."/>
            <person name="Fan C."/>
            <person name="Tollenaere R."/>
            <person name="Lu Y."/>
            <person name="Battail C."/>
            <person name="Shen J."/>
            <person name="Sidebottom C.H."/>
            <person name="Wang X."/>
            <person name="Canaguier A."/>
            <person name="Chauveau A."/>
            <person name="Berard A."/>
            <person name="Deniot G."/>
            <person name="Guan M."/>
            <person name="Liu Z."/>
            <person name="Sun F."/>
            <person name="Lim Y.P."/>
            <person name="Lyons E."/>
            <person name="Town C.D."/>
            <person name="Bancroft I."/>
            <person name="Wang X."/>
            <person name="Meng J."/>
            <person name="Ma J."/>
            <person name="Pires J.C."/>
            <person name="King G.J."/>
            <person name="Brunel D."/>
            <person name="Delourme R."/>
            <person name="Renard M."/>
            <person name="Aury J.M."/>
            <person name="Adams K.L."/>
            <person name="Batley J."/>
            <person name="Snowdon R.J."/>
            <person name="Tost J."/>
            <person name="Edwards D."/>
            <person name="Zhou Y."/>
            <person name="Hua W."/>
            <person name="Sharpe A.G."/>
            <person name="Paterson A.H."/>
            <person name="Guan C."/>
            <person name="Wincker P."/>
        </authorList>
    </citation>
    <scope>NUCLEOTIDE SEQUENCE [LARGE SCALE GENOMIC DNA]</scope>
    <source>
        <strain evidence="3">cv. Darmor-bzh</strain>
    </source>
</reference>
<sequence length="60" mass="6225">MGIASKGPRIALRELRRGCTVSGQKVSPRPWTRGRPGGDGLPPPGGGGEPGADRPPPWAR</sequence>
<accession>A0A078FHC7</accession>
<organism evidence="2 3">
    <name type="scientific">Brassica napus</name>
    <name type="common">Rape</name>
    <dbReference type="NCBI Taxonomy" id="3708"/>
    <lineage>
        <taxon>Eukaryota</taxon>
        <taxon>Viridiplantae</taxon>
        <taxon>Streptophyta</taxon>
        <taxon>Embryophyta</taxon>
        <taxon>Tracheophyta</taxon>
        <taxon>Spermatophyta</taxon>
        <taxon>Magnoliopsida</taxon>
        <taxon>eudicotyledons</taxon>
        <taxon>Gunneridae</taxon>
        <taxon>Pentapetalae</taxon>
        <taxon>rosids</taxon>
        <taxon>malvids</taxon>
        <taxon>Brassicales</taxon>
        <taxon>Brassicaceae</taxon>
        <taxon>Brassiceae</taxon>
        <taxon>Brassica</taxon>
    </lineage>
</organism>
<evidence type="ECO:0000313" key="2">
    <source>
        <dbReference type="EMBL" id="CDY12387.1"/>
    </source>
</evidence>
<dbReference type="EMBL" id="LK032021">
    <property type="protein sequence ID" value="CDY12387.1"/>
    <property type="molecule type" value="Genomic_DNA"/>
</dbReference>
<gene>
    <name evidence="2" type="primary">BnaC08g08180D</name>
    <name evidence="2" type="ORF">GSBRNA2T00061597001</name>
</gene>
<evidence type="ECO:0000256" key="1">
    <source>
        <dbReference type="SAM" id="MobiDB-lite"/>
    </source>
</evidence>
<dbReference type="Proteomes" id="UP000028999">
    <property type="component" value="Unassembled WGS sequence"/>
</dbReference>
<feature type="compositionally biased region" description="Gly residues" evidence="1">
    <location>
        <begin position="35"/>
        <end position="50"/>
    </location>
</feature>
<dbReference type="Gramene" id="CDY12387">
    <property type="protein sequence ID" value="CDY12387"/>
    <property type="gene ID" value="GSBRNA2T00061597001"/>
</dbReference>
<proteinExistence type="predicted"/>
<keyword evidence="3" id="KW-1185">Reference proteome</keyword>
<name>A0A078FHC7_BRANA</name>
<dbReference type="PaxDb" id="3708-A0A078FHC7"/>
<feature type="region of interest" description="Disordered" evidence="1">
    <location>
        <begin position="1"/>
        <end position="60"/>
    </location>
</feature>
<evidence type="ECO:0000313" key="3">
    <source>
        <dbReference type="Proteomes" id="UP000028999"/>
    </source>
</evidence>